<organism evidence="10 11">
    <name type="scientific">Streptomyces yaizuensis</name>
    <dbReference type="NCBI Taxonomy" id="2989713"/>
    <lineage>
        <taxon>Bacteria</taxon>
        <taxon>Bacillati</taxon>
        <taxon>Actinomycetota</taxon>
        <taxon>Actinomycetes</taxon>
        <taxon>Kitasatosporales</taxon>
        <taxon>Streptomycetaceae</taxon>
        <taxon>Streptomyces</taxon>
    </lineage>
</organism>
<protein>
    <submittedName>
        <fullName evidence="10">Glycosyltransferase family 39 protein</fullName>
    </submittedName>
</protein>
<evidence type="ECO:0000256" key="9">
    <source>
        <dbReference type="SAM" id="Phobius"/>
    </source>
</evidence>
<feature type="region of interest" description="Disordered" evidence="8">
    <location>
        <begin position="1"/>
        <end position="23"/>
    </location>
</feature>
<dbReference type="PANTHER" id="PTHR33908:SF3">
    <property type="entry name" value="UNDECAPRENYL PHOSPHATE-ALPHA-4-AMINO-4-DEOXY-L-ARABINOSE ARABINOSYL TRANSFERASE"/>
    <property type="match status" value="1"/>
</dbReference>
<evidence type="ECO:0000256" key="5">
    <source>
        <dbReference type="ARBA" id="ARBA00022692"/>
    </source>
</evidence>
<comment type="subcellular location">
    <subcellularLocation>
        <location evidence="1">Cell membrane</location>
        <topology evidence="1">Multi-pass membrane protein</topology>
    </subcellularLocation>
</comment>
<accession>A0ABQ5P013</accession>
<keyword evidence="11" id="KW-1185">Reference proteome</keyword>
<name>A0ABQ5P013_9ACTN</name>
<dbReference type="InterPro" id="IPR050297">
    <property type="entry name" value="LipidA_mod_glycosyltrf_83"/>
</dbReference>
<feature type="transmembrane region" description="Helical" evidence="9">
    <location>
        <begin position="279"/>
        <end position="300"/>
    </location>
</feature>
<proteinExistence type="predicted"/>
<gene>
    <name evidence="10" type="ORF">SYYSPA8_16595</name>
</gene>
<keyword evidence="4" id="KW-0808">Transferase</keyword>
<dbReference type="EMBL" id="BSBI01000006">
    <property type="protein sequence ID" value="GLF95938.1"/>
    <property type="molecule type" value="Genomic_DNA"/>
</dbReference>
<keyword evidence="2" id="KW-1003">Cell membrane</keyword>
<dbReference type="RefSeq" id="WP_323447981.1">
    <property type="nucleotide sequence ID" value="NZ_BSBI01000006.1"/>
</dbReference>
<evidence type="ECO:0000256" key="1">
    <source>
        <dbReference type="ARBA" id="ARBA00004651"/>
    </source>
</evidence>
<keyword evidence="5 9" id="KW-0812">Transmembrane</keyword>
<comment type="caution">
    <text evidence="10">The sequence shown here is derived from an EMBL/GenBank/DDBJ whole genome shotgun (WGS) entry which is preliminary data.</text>
</comment>
<dbReference type="PANTHER" id="PTHR33908">
    <property type="entry name" value="MANNOSYLTRANSFERASE YKCB-RELATED"/>
    <property type="match status" value="1"/>
</dbReference>
<evidence type="ECO:0000313" key="11">
    <source>
        <dbReference type="Proteomes" id="UP001291653"/>
    </source>
</evidence>
<feature type="compositionally biased region" description="Pro residues" evidence="8">
    <location>
        <begin position="10"/>
        <end position="22"/>
    </location>
</feature>
<evidence type="ECO:0000256" key="4">
    <source>
        <dbReference type="ARBA" id="ARBA00022679"/>
    </source>
</evidence>
<feature type="transmembrane region" description="Helical" evidence="9">
    <location>
        <begin position="158"/>
        <end position="174"/>
    </location>
</feature>
<evidence type="ECO:0000256" key="6">
    <source>
        <dbReference type="ARBA" id="ARBA00022989"/>
    </source>
</evidence>
<dbReference type="Proteomes" id="UP001291653">
    <property type="component" value="Unassembled WGS sequence"/>
</dbReference>
<feature type="transmembrane region" description="Helical" evidence="9">
    <location>
        <begin position="306"/>
        <end position="327"/>
    </location>
</feature>
<keyword evidence="3" id="KW-0328">Glycosyltransferase</keyword>
<feature type="transmembrane region" description="Helical" evidence="9">
    <location>
        <begin position="110"/>
        <end position="128"/>
    </location>
</feature>
<sequence>MIDAATAPVRPLPGARPGPPPAAARAARAARTAWRCALPPAALALVLGLWGIRREGTLWGDEAVTYEMARRSVPEIWATLGTADVVHGLHYLLMHVVFHAGEPGLVALRLPSVLAMAATAAGVALIGLRLAGPRAGLLAGLVLAVLPVVQRYAQEGRSYALVCALVTWATLLLLQRRWGAYGAVLLTACLLHEFAVLTLVAHAVTLYRPGGYGAGIRAGIRTGVRTEARAGTGSRGTDASGRPPRGWWRAAAVICVVLAPLALFSVTQSAQVDWIGRPDFAQVGAFAALAAVGVLCARSPGGDRVGALALPLLVLPSALLIVVSFGHPLFVDRYVLPYVVGFALLLGAALDHHWSRTVAGATAAAALLTLVAQGPHLRSPESRKNDVGAVADAVAELARPGDAVLFTPQRRRVWSLVHADGFRGLPDLSLDRSPRTSDTLFGTELAPAAIRDRMLEHPGRVLVLQDRRGQPLDAVPGEEMKREVLERHFRLVSERVVDQARIGVYVRRAAPAADAAPNAAE</sequence>
<keyword evidence="6 9" id="KW-1133">Transmembrane helix</keyword>
<evidence type="ECO:0000256" key="2">
    <source>
        <dbReference type="ARBA" id="ARBA00022475"/>
    </source>
</evidence>
<reference evidence="10 11" key="1">
    <citation type="submission" date="2022-10" db="EMBL/GenBank/DDBJ databases">
        <title>Draft genome sequence of Streptomyces sp. YSPA8.</title>
        <authorList>
            <person name="Moriuchi R."/>
            <person name="Dohra H."/>
            <person name="Yamamura H."/>
            <person name="Kodani S."/>
        </authorList>
    </citation>
    <scope>NUCLEOTIDE SEQUENCE [LARGE SCALE GENOMIC DNA]</scope>
    <source>
        <strain evidence="10 11">YSPA8</strain>
    </source>
</reference>
<feature type="transmembrane region" description="Helical" evidence="9">
    <location>
        <begin position="135"/>
        <end position="152"/>
    </location>
</feature>
<evidence type="ECO:0000313" key="10">
    <source>
        <dbReference type="EMBL" id="GLF95938.1"/>
    </source>
</evidence>
<evidence type="ECO:0000256" key="7">
    <source>
        <dbReference type="ARBA" id="ARBA00023136"/>
    </source>
</evidence>
<feature type="transmembrane region" description="Helical" evidence="9">
    <location>
        <begin position="247"/>
        <end position="267"/>
    </location>
</feature>
<keyword evidence="7 9" id="KW-0472">Membrane</keyword>
<evidence type="ECO:0000256" key="8">
    <source>
        <dbReference type="SAM" id="MobiDB-lite"/>
    </source>
</evidence>
<feature type="transmembrane region" description="Helical" evidence="9">
    <location>
        <begin position="181"/>
        <end position="204"/>
    </location>
</feature>
<evidence type="ECO:0000256" key="3">
    <source>
        <dbReference type="ARBA" id="ARBA00022676"/>
    </source>
</evidence>
<feature type="transmembrane region" description="Helical" evidence="9">
    <location>
        <begin position="334"/>
        <end position="350"/>
    </location>
</feature>